<accession>A0ABW8A845</accession>
<protein>
    <recommendedName>
        <fullName evidence="4">DUF3558 domain-containing protein</fullName>
    </recommendedName>
</protein>
<dbReference type="EMBL" id="JBITMB010000004">
    <property type="protein sequence ID" value="MFI7442222.1"/>
    <property type="molecule type" value="Genomic_DNA"/>
</dbReference>
<keyword evidence="1" id="KW-0472">Membrane</keyword>
<organism evidence="2 3">
    <name type="scientific">Nonomuraea indica</name>
    <dbReference type="NCBI Taxonomy" id="1581193"/>
    <lineage>
        <taxon>Bacteria</taxon>
        <taxon>Bacillati</taxon>
        <taxon>Actinomycetota</taxon>
        <taxon>Actinomycetes</taxon>
        <taxon>Streptosporangiales</taxon>
        <taxon>Streptosporangiaceae</taxon>
        <taxon>Nonomuraea</taxon>
    </lineage>
</organism>
<dbReference type="Proteomes" id="UP001612928">
    <property type="component" value="Unassembled WGS sequence"/>
</dbReference>
<comment type="caution">
    <text evidence="2">The sequence shown here is derived from an EMBL/GenBank/DDBJ whole genome shotgun (WGS) entry which is preliminary data.</text>
</comment>
<evidence type="ECO:0000256" key="1">
    <source>
        <dbReference type="SAM" id="Phobius"/>
    </source>
</evidence>
<name>A0ABW8A845_9ACTN</name>
<evidence type="ECO:0000313" key="3">
    <source>
        <dbReference type="Proteomes" id="UP001612928"/>
    </source>
</evidence>
<keyword evidence="1" id="KW-0812">Transmembrane</keyword>
<feature type="transmembrane region" description="Helical" evidence="1">
    <location>
        <begin position="20"/>
        <end position="43"/>
    </location>
</feature>
<evidence type="ECO:0008006" key="4">
    <source>
        <dbReference type="Google" id="ProtNLM"/>
    </source>
</evidence>
<reference evidence="2 3" key="1">
    <citation type="submission" date="2024-10" db="EMBL/GenBank/DDBJ databases">
        <title>The Natural Products Discovery Center: Release of the First 8490 Sequenced Strains for Exploring Actinobacteria Biosynthetic Diversity.</title>
        <authorList>
            <person name="Kalkreuter E."/>
            <person name="Kautsar S.A."/>
            <person name="Yang D."/>
            <person name="Bader C.D."/>
            <person name="Teijaro C.N."/>
            <person name="Fluegel L."/>
            <person name="Davis C.M."/>
            <person name="Simpson J.R."/>
            <person name="Lauterbach L."/>
            <person name="Steele A.D."/>
            <person name="Gui C."/>
            <person name="Meng S."/>
            <person name="Li G."/>
            <person name="Viehrig K."/>
            <person name="Ye F."/>
            <person name="Su P."/>
            <person name="Kiefer A.F."/>
            <person name="Nichols A."/>
            <person name="Cepeda A.J."/>
            <person name="Yan W."/>
            <person name="Fan B."/>
            <person name="Jiang Y."/>
            <person name="Adhikari A."/>
            <person name="Zheng C.-J."/>
            <person name="Schuster L."/>
            <person name="Cowan T.M."/>
            <person name="Smanski M.J."/>
            <person name="Chevrette M.G."/>
            <person name="De Carvalho L.P.S."/>
            <person name="Shen B."/>
        </authorList>
    </citation>
    <scope>NUCLEOTIDE SEQUENCE [LARGE SCALE GENOMIC DNA]</scope>
    <source>
        <strain evidence="2 3">NPDC049503</strain>
    </source>
</reference>
<dbReference type="RefSeq" id="WP_397022182.1">
    <property type="nucleotide sequence ID" value="NZ_JBITMB010000004.1"/>
</dbReference>
<evidence type="ECO:0000313" key="2">
    <source>
        <dbReference type="EMBL" id="MFI7442222.1"/>
    </source>
</evidence>
<sequence>MPPGPPAPGTPSGPRERRGWVLPVAAVAVVLALAGAAGAYLVYGRTPAGEPGRTGTATKPPSSVPASAVQGPDVCAMLSDATTDRLVPDATVAGTSRETEYTVNFDCNWTNRRISFGDYWRSREIDVKVRQHKGQGAKTGRAMAQNSHEIDYGSAKFGATSKPTPEPDEKEYVSPVKDISGVGDGAFAQYVWRRSGTVLWYSYGEAHARVGDMTIEIRYQASQQRKDAAVLTNKTTQSISEDNAIREATALVGEVAKGVTAWKAQHPGVLAKPRGQVTSSPTPQATASPQVVAFPPACKAVEPVATRLVPRPTPRARAGGSGRDAQTECRWLNLDVPAGDDVTRIRSVLITTHRFANRAGAPDVGAARGYFAKERGGATSMKGSTGGGITWGEVTDLKGLGEAAYARYIKYRRMDVHNGSASVVMRRGAVVVSVDYSGAERPKGEPADSPKVRLMPEKEARDGALAVARAYFAELAKEPAGG</sequence>
<keyword evidence="3" id="KW-1185">Reference proteome</keyword>
<gene>
    <name evidence="2" type="ORF">ACIBP5_19840</name>
</gene>
<keyword evidence="1" id="KW-1133">Transmembrane helix</keyword>
<proteinExistence type="predicted"/>